<evidence type="ECO:0000256" key="3">
    <source>
        <dbReference type="ARBA" id="ARBA00022473"/>
    </source>
</evidence>
<evidence type="ECO:0000256" key="9">
    <source>
        <dbReference type="ARBA" id="ARBA00023288"/>
    </source>
</evidence>
<protein>
    <recommendedName>
        <fullName evidence="10">Protein Wnt</fullName>
    </recommendedName>
</protein>
<dbReference type="EMBL" id="VIIS01000888">
    <property type="protein sequence ID" value="KAF0304020.1"/>
    <property type="molecule type" value="Genomic_DNA"/>
</dbReference>
<keyword evidence="5" id="KW-0272">Extracellular matrix</keyword>
<comment type="caution">
    <text evidence="12">The sequence shown here is derived from an EMBL/GenBank/DDBJ whole genome shotgun (WGS) entry which is preliminary data.</text>
</comment>
<comment type="function">
    <text evidence="10">Ligand for members of the frizzled family of seven transmembrane receptors.</text>
</comment>
<dbReference type="GO" id="GO:0045165">
    <property type="term" value="P:cell fate commitment"/>
    <property type="evidence" value="ECO:0007669"/>
    <property type="project" value="TreeGrafter"/>
</dbReference>
<keyword evidence="8" id="KW-0325">Glycoprotein</keyword>
<dbReference type="InterPro" id="IPR043158">
    <property type="entry name" value="Wnt_C"/>
</dbReference>
<evidence type="ECO:0000256" key="1">
    <source>
        <dbReference type="ARBA" id="ARBA00004498"/>
    </source>
</evidence>
<proteinExistence type="inferred from homology"/>
<keyword evidence="7" id="KW-1015">Disulfide bond</keyword>
<evidence type="ECO:0000256" key="7">
    <source>
        <dbReference type="ARBA" id="ARBA00023157"/>
    </source>
</evidence>
<keyword evidence="13" id="KW-1185">Reference proteome</keyword>
<gene>
    <name evidence="12" type="primary">wnt4_4</name>
    <name evidence="12" type="ORF">FJT64_024078</name>
</gene>
<evidence type="ECO:0000256" key="10">
    <source>
        <dbReference type="RuleBase" id="RU003500"/>
    </source>
</evidence>
<dbReference type="GO" id="GO:0007517">
    <property type="term" value="P:muscle organ development"/>
    <property type="evidence" value="ECO:0007669"/>
    <property type="project" value="UniProtKB-ARBA"/>
</dbReference>
<dbReference type="GO" id="GO:0000902">
    <property type="term" value="P:cell morphogenesis"/>
    <property type="evidence" value="ECO:0007669"/>
    <property type="project" value="UniProtKB-ARBA"/>
</dbReference>
<keyword evidence="3 10" id="KW-0217">Developmental protein</keyword>
<evidence type="ECO:0000313" key="13">
    <source>
        <dbReference type="Proteomes" id="UP000440578"/>
    </source>
</evidence>
<keyword evidence="4" id="KW-0964">Secreted</keyword>
<dbReference type="GO" id="GO:0030182">
    <property type="term" value="P:neuron differentiation"/>
    <property type="evidence" value="ECO:0007669"/>
    <property type="project" value="TreeGrafter"/>
</dbReference>
<dbReference type="PRINTS" id="PR01349">
    <property type="entry name" value="WNTPROTEIN"/>
</dbReference>
<reference evidence="12 13" key="1">
    <citation type="submission" date="2019-07" db="EMBL/GenBank/DDBJ databases">
        <title>Draft genome assembly of a fouling barnacle, Amphibalanus amphitrite (Darwin, 1854): The first reference genome for Thecostraca.</title>
        <authorList>
            <person name="Kim W."/>
        </authorList>
    </citation>
    <scope>NUCLEOTIDE SEQUENCE [LARGE SCALE GENOMIC DNA]</scope>
    <source>
        <strain evidence="12">SNU_AA5</strain>
        <tissue evidence="12">Soma without cirri and trophi</tissue>
    </source>
</reference>
<evidence type="ECO:0000256" key="5">
    <source>
        <dbReference type="ARBA" id="ARBA00022530"/>
    </source>
</evidence>
<sequence length="360" mass="41147">MPVYPSQCEDLRKNNLLAKQQIRWARQSAISECQHQFRSRRWNCSTYMDLNTEVKLEISKKINSTDGPRRGRKKPVRGPTPSGAQSDQPVRRRRRRRKSPLENYPIVPSGTRETAFVHAISAAGLAHALTRACSSGRMDDCGCDRSVRGVSKEGFKWSGCSDNIAYGSGLSKRFVDSREWRGVKKNRKKSLMNLHNNEAGRKVLEQSMRIECKCHGVSGSCELKTCWKSMPTFREVGEKLKEKFDGATRVQRRKRGGRYVLVPRHDQYKRHTDADLVYLSRSPDFCELDVRGDGALSLGTHQRECNASSNAIDGCDLLCCQRGYRTRHETRVELCQCKFNWCCNVRCNKCHRQVAVHTCL</sequence>
<evidence type="ECO:0000313" key="12">
    <source>
        <dbReference type="EMBL" id="KAF0304020.1"/>
    </source>
</evidence>
<dbReference type="SMART" id="SM00097">
    <property type="entry name" value="WNT1"/>
    <property type="match status" value="1"/>
</dbReference>
<dbReference type="Proteomes" id="UP000440578">
    <property type="component" value="Unassembled WGS sequence"/>
</dbReference>
<evidence type="ECO:0000256" key="8">
    <source>
        <dbReference type="ARBA" id="ARBA00023180"/>
    </source>
</evidence>
<dbReference type="GO" id="GO:0005125">
    <property type="term" value="F:cytokine activity"/>
    <property type="evidence" value="ECO:0007669"/>
    <property type="project" value="TreeGrafter"/>
</dbReference>
<evidence type="ECO:0000256" key="6">
    <source>
        <dbReference type="ARBA" id="ARBA00022687"/>
    </source>
</evidence>
<dbReference type="Pfam" id="PF00110">
    <property type="entry name" value="wnt"/>
    <property type="match status" value="2"/>
</dbReference>
<evidence type="ECO:0000256" key="11">
    <source>
        <dbReference type="SAM" id="MobiDB-lite"/>
    </source>
</evidence>
<dbReference type="GO" id="GO:0005109">
    <property type="term" value="F:frizzled binding"/>
    <property type="evidence" value="ECO:0007669"/>
    <property type="project" value="TreeGrafter"/>
</dbReference>
<dbReference type="Gene3D" id="3.30.2460.20">
    <property type="match status" value="1"/>
</dbReference>
<dbReference type="PANTHER" id="PTHR12027:SF101">
    <property type="entry name" value="PROTEIN WNT-4"/>
    <property type="match status" value="1"/>
</dbReference>
<dbReference type="PANTHER" id="PTHR12027">
    <property type="entry name" value="WNT RELATED"/>
    <property type="match status" value="1"/>
</dbReference>
<dbReference type="OrthoDB" id="5945655at2759"/>
<accession>A0A6A4WK28</accession>
<name>A0A6A4WK28_AMPAM</name>
<evidence type="ECO:0000256" key="4">
    <source>
        <dbReference type="ARBA" id="ARBA00022525"/>
    </source>
</evidence>
<dbReference type="PROSITE" id="PS00246">
    <property type="entry name" value="WNT1"/>
    <property type="match status" value="1"/>
</dbReference>
<comment type="similarity">
    <text evidence="2 10">Belongs to the Wnt family.</text>
</comment>
<dbReference type="GO" id="GO:0060070">
    <property type="term" value="P:canonical Wnt signaling pathway"/>
    <property type="evidence" value="ECO:0007669"/>
    <property type="project" value="TreeGrafter"/>
</dbReference>
<feature type="region of interest" description="Disordered" evidence="11">
    <location>
        <begin position="59"/>
        <end position="108"/>
    </location>
</feature>
<keyword evidence="9" id="KW-0449">Lipoprotein</keyword>
<organism evidence="12 13">
    <name type="scientific">Amphibalanus amphitrite</name>
    <name type="common">Striped barnacle</name>
    <name type="synonym">Balanus amphitrite</name>
    <dbReference type="NCBI Taxonomy" id="1232801"/>
    <lineage>
        <taxon>Eukaryota</taxon>
        <taxon>Metazoa</taxon>
        <taxon>Ecdysozoa</taxon>
        <taxon>Arthropoda</taxon>
        <taxon>Crustacea</taxon>
        <taxon>Multicrustacea</taxon>
        <taxon>Cirripedia</taxon>
        <taxon>Thoracica</taxon>
        <taxon>Thoracicalcarea</taxon>
        <taxon>Balanomorpha</taxon>
        <taxon>Balanoidea</taxon>
        <taxon>Balanidae</taxon>
        <taxon>Amphibalaninae</taxon>
        <taxon>Amphibalanus</taxon>
    </lineage>
</organism>
<evidence type="ECO:0000256" key="2">
    <source>
        <dbReference type="ARBA" id="ARBA00005683"/>
    </source>
</evidence>
<dbReference type="InterPro" id="IPR005817">
    <property type="entry name" value="Wnt"/>
</dbReference>
<dbReference type="FunFam" id="3.30.2460.20:FF:000001">
    <property type="entry name" value="Wnt homolog"/>
    <property type="match status" value="1"/>
</dbReference>
<keyword evidence="6 10" id="KW-0879">Wnt signaling pathway</keyword>
<dbReference type="GO" id="GO:0005615">
    <property type="term" value="C:extracellular space"/>
    <property type="evidence" value="ECO:0007669"/>
    <property type="project" value="TreeGrafter"/>
</dbReference>
<dbReference type="AlphaFoldDB" id="A0A6A4WK28"/>
<comment type="subcellular location">
    <subcellularLocation>
        <location evidence="1 10">Secreted</location>
        <location evidence="1 10">Extracellular space</location>
        <location evidence="1 10">Extracellular matrix</location>
    </subcellularLocation>
</comment>
<dbReference type="InterPro" id="IPR018161">
    <property type="entry name" value="Wnt_CS"/>
</dbReference>